<dbReference type="FunFam" id="2.60.40.10:FF:000049">
    <property type="entry name" value="Leukocyte immunoglobulin-like receptor subfamily B member 1"/>
    <property type="match status" value="2"/>
</dbReference>
<feature type="region of interest" description="Disordered" evidence="4">
    <location>
        <begin position="1"/>
        <end position="20"/>
    </location>
</feature>
<dbReference type="PANTHER" id="PTHR11738">
    <property type="entry name" value="MHC CLASS I NK CELL RECEPTOR"/>
    <property type="match status" value="1"/>
</dbReference>
<evidence type="ECO:0000313" key="7">
    <source>
        <dbReference type="Proteomes" id="UP000585614"/>
    </source>
</evidence>
<dbReference type="InterPro" id="IPR036179">
    <property type="entry name" value="Ig-like_dom_sf"/>
</dbReference>
<proteinExistence type="predicted"/>
<feature type="domain" description="Immunoglobulin" evidence="5">
    <location>
        <begin position="243"/>
        <end position="328"/>
    </location>
</feature>
<dbReference type="Proteomes" id="UP000585614">
    <property type="component" value="Unassembled WGS sequence"/>
</dbReference>
<evidence type="ECO:0000256" key="4">
    <source>
        <dbReference type="SAM" id="MobiDB-lite"/>
    </source>
</evidence>
<dbReference type="GO" id="GO:0002764">
    <property type="term" value="P:immune response-regulating signaling pathway"/>
    <property type="evidence" value="ECO:0007669"/>
    <property type="project" value="TreeGrafter"/>
</dbReference>
<evidence type="ECO:0000259" key="5">
    <source>
        <dbReference type="SMART" id="SM00409"/>
    </source>
</evidence>
<dbReference type="InterPro" id="IPR003599">
    <property type="entry name" value="Ig_sub"/>
</dbReference>
<sequence length="388" mass="42731">MIPEAGVSLAHPSGRPERADGKAVVCPMESGPCHTPCICLSYWALCTLYIICTPVEQGRQCHDPNSDCPYLPWPHGHQGESCDHVVSGISAAYVYHVYKESVTGPSDMRTPQDSSNKTDVSIESMSSQTAGQYKCIYYSVYRKPTHSAQPGPFVLPGDNLTLQCHSEAGFDRFALTKDVGLTPTQRLDGQHSPDFPLGRVTRAHGGRYRCYSGHNLSYAWSAPSAPLDILIKGLYEKPFLSTDQGRVMMPGQNISLQCGSAHVPFDRFLLTKEGEASLPQHQNGEHQGNFTVGPVNLSFSGNYRCYGWHSGSPYVWSAPSDALELVVIDTMNQDYTLENLIRMGVAGLILVALLAILAENWHSHKFPHKAHLEDLPELTSSTQKRQTE</sequence>
<dbReference type="Gene3D" id="2.60.40.10">
    <property type="entry name" value="Immunoglobulins"/>
    <property type="match status" value="3"/>
</dbReference>
<gene>
    <name evidence="6" type="ORF">mRhiFer1_005111</name>
</gene>
<dbReference type="PANTHER" id="PTHR11738:SF4">
    <property type="entry name" value="IMMUNOGLOBULIN ALPHA FC RECEPTOR"/>
    <property type="match status" value="1"/>
</dbReference>
<feature type="region of interest" description="Disordered" evidence="4">
    <location>
        <begin position="104"/>
        <end position="123"/>
    </location>
</feature>
<dbReference type="Pfam" id="PF00047">
    <property type="entry name" value="ig"/>
    <property type="match status" value="1"/>
</dbReference>
<evidence type="ECO:0000256" key="3">
    <source>
        <dbReference type="ARBA" id="ARBA00023319"/>
    </source>
</evidence>
<accession>A0A7J7SIX2</accession>
<keyword evidence="2" id="KW-1015">Disulfide bond</keyword>
<feature type="domain" description="Immunoglobulin" evidence="5">
    <location>
        <begin position="149"/>
        <end position="230"/>
    </location>
</feature>
<dbReference type="GO" id="GO:0005886">
    <property type="term" value="C:plasma membrane"/>
    <property type="evidence" value="ECO:0007669"/>
    <property type="project" value="TreeGrafter"/>
</dbReference>
<keyword evidence="1" id="KW-0732">Signal</keyword>
<dbReference type="InterPro" id="IPR050412">
    <property type="entry name" value="Ig-like_Receptors_ImmuneReg"/>
</dbReference>
<reference evidence="6 7" key="1">
    <citation type="journal article" date="2020" name="Nature">
        <title>Six reference-quality genomes reveal evolution of bat adaptations.</title>
        <authorList>
            <person name="Jebb D."/>
            <person name="Huang Z."/>
            <person name="Pippel M."/>
            <person name="Hughes G.M."/>
            <person name="Lavrichenko K."/>
            <person name="Devanna P."/>
            <person name="Winkler S."/>
            <person name="Jermiin L.S."/>
            <person name="Skirmuntt E.C."/>
            <person name="Katzourakis A."/>
            <person name="Burkitt-Gray L."/>
            <person name="Ray D.A."/>
            <person name="Sullivan K.A.M."/>
            <person name="Roscito J.G."/>
            <person name="Kirilenko B.M."/>
            <person name="Davalos L.M."/>
            <person name="Corthals A.P."/>
            <person name="Power M.L."/>
            <person name="Jones G."/>
            <person name="Ransome R.D."/>
            <person name="Dechmann D.K.N."/>
            <person name="Locatelli A.G."/>
            <person name="Puechmaille S.J."/>
            <person name="Fedrigo O."/>
            <person name="Jarvis E.D."/>
            <person name="Hiller M."/>
            <person name="Vernes S.C."/>
            <person name="Myers E.W."/>
            <person name="Teeling E.C."/>
        </authorList>
    </citation>
    <scope>NUCLEOTIDE SEQUENCE [LARGE SCALE GENOMIC DNA]</scope>
    <source>
        <strain evidence="6">MRhiFer1</strain>
        <tissue evidence="6">Lung</tissue>
    </source>
</reference>
<protein>
    <recommendedName>
        <fullName evidence="5">Immunoglobulin domain-containing protein</fullName>
    </recommendedName>
</protein>
<keyword evidence="3" id="KW-0393">Immunoglobulin domain</keyword>
<evidence type="ECO:0000256" key="2">
    <source>
        <dbReference type="ARBA" id="ARBA00023157"/>
    </source>
</evidence>
<evidence type="ECO:0000256" key="1">
    <source>
        <dbReference type="ARBA" id="ARBA00022729"/>
    </source>
</evidence>
<feature type="compositionally biased region" description="Polar residues" evidence="4">
    <location>
        <begin position="109"/>
        <end position="123"/>
    </location>
</feature>
<dbReference type="InterPro" id="IPR013783">
    <property type="entry name" value="Ig-like_fold"/>
</dbReference>
<name>A0A7J7SIX2_RHIFE</name>
<comment type="caution">
    <text evidence="6">The sequence shown here is derived from an EMBL/GenBank/DDBJ whole genome shotgun (WGS) entry which is preliminary data.</text>
</comment>
<dbReference type="InterPro" id="IPR013151">
    <property type="entry name" value="Immunoglobulin_dom"/>
</dbReference>
<evidence type="ECO:0000313" key="6">
    <source>
        <dbReference type="EMBL" id="KAF6288037.1"/>
    </source>
</evidence>
<dbReference type="AlphaFoldDB" id="A0A7J7SIX2"/>
<dbReference type="SUPFAM" id="SSF48726">
    <property type="entry name" value="Immunoglobulin"/>
    <property type="match status" value="2"/>
</dbReference>
<dbReference type="EMBL" id="JACAGC010000022">
    <property type="protein sequence ID" value="KAF6288037.1"/>
    <property type="molecule type" value="Genomic_DNA"/>
</dbReference>
<organism evidence="6 7">
    <name type="scientific">Rhinolophus ferrumequinum</name>
    <name type="common">Greater horseshoe bat</name>
    <dbReference type="NCBI Taxonomy" id="59479"/>
    <lineage>
        <taxon>Eukaryota</taxon>
        <taxon>Metazoa</taxon>
        <taxon>Chordata</taxon>
        <taxon>Craniata</taxon>
        <taxon>Vertebrata</taxon>
        <taxon>Euteleostomi</taxon>
        <taxon>Mammalia</taxon>
        <taxon>Eutheria</taxon>
        <taxon>Laurasiatheria</taxon>
        <taxon>Chiroptera</taxon>
        <taxon>Yinpterochiroptera</taxon>
        <taxon>Rhinolophoidea</taxon>
        <taxon>Rhinolophidae</taxon>
        <taxon>Rhinolophinae</taxon>
        <taxon>Rhinolophus</taxon>
    </lineage>
</organism>
<dbReference type="SMART" id="SM00409">
    <property type="entry name" value="IG"/>
    <property type="match status" value="2"/>
</dbReference>